<sequence>MCNALEKGRLDCEGAQAGVHAVLEPGLLRYDAEIERHLAGVVGREWLIGRIDTWLRADDDSRMLWLTGKPGSVNSAIASWLCRNRREIAAFHLCDANNMDKADNRRCVLSIPWQLTTQLQEYQTRLGQMDMQSIVQQAAPVTLFDHLVAQPLSYSFPRPDRPIVVLGDGLAEATHGGENQLATLLAQGLAQTPRCFRVLITSGPDPQVVHELQSFRPE</sequence>
<gene>
    <name evidence="3" type="ORF">DQK91_21945</name>
</gene>
<organism evidence="3 4">
    <name type="scientific">Oceanidesulfovibrio marinus</name>
    <dbReference type="NCBI Taxonomy" id="370038"/>
    <lineage>
        <taxon>Bacteria</taxon>
        <taxon>Pseudomonadati</taxon>
        <taxon>Thermodesulfobacteriota</taxon>
        <taxon>Desulfovibrionia</taxon>
        <taxon>Desulfovibrionales</taxon>
        <taxon>Desulfovibrionaceae</taxon>
        <taxon>Oceanidesulfovibrio</taxon>
    </lineage>
</organism>
<dbReference type="Proteomes" id="UP000434052">
    <property type="component" value="Unassembled WGS sequence"/>
</dbReference>
<dbReference type="Pfam" id="PF24883">
    <property type="entry name" value="NPHP3_N"/>
    <property type="match status" value="1"/>
</dbReference>
<evidence type="ECO:0000313" key="3">
    <source>
        <dbReference type="EMBL" id="TVM29582.1"/>
    </source>
</evidence>
<evidence type="ECO:0000313" key="4">
    <source>
        <dbReference type="Proteomes" id="UP000434052"/>
    </source>
</evidence>
<reference evidence="3 4" key="1">
    <citation type="submission" date="2018-06" db="EMBL/GenBank/DDBJ databases">
        <title>Complete genome of Desulfovibrio marinus P48SEP.</title>
        <authorList>
            <person name="Crispim J.S."/>
            <person name="Vidigal P.M.P."/>
            <person name="Silva L.C.F."/>
            <person name="Araujo L.C."/>
            <person name="Laguardia C.N."/>
            <person name="Dias R.S."/>
            <person name="Sousa M.P."/>
            <person name="Paula S.O."/>
            <person name="Silva C."/>
        </authorList>
    </citation>
    <scope>NUCLEOTIDE SEQUENCE [LARGE SCALE GENOMIC DNA]</scope>
    <source>
        <strain evidence="3 4">P48SEP</strain>
    </source>
</reference>
<dbReference type="InterPro" id="IPR056884">
    <property type="entry name" value="NPHP3-like_N"/>
</dbReference>
<keyword evidence="1" id="KW-0677">Repeat</keyword>
<dbReference type="AlphaFoldDB" id="A0A6P1Z9J1"/>
<dbReference type="EMBL" id="QMIF01000052">
    <property type="protein sequence ID" value="TVM29582.1"/>
    <property type="molecule type" value="Genomic_DNA"/>
</dbReference>
<proteinExistence type="predicted"/>
<protein>
    <recommendedName>
        <fullName evidence="2">Nephrocystin 3-like N-terminal domain-containing protein</fullName>
    </recommendedName>
</protein>
<accession>A0A6P1Z9J1</accession>
<feature type="non-terminal residue" evidence="3">
    <location>
        <position position="218"/>
    </location>
</feature>
<evidence type="ECO:0000256" key="1">
    <source>
        <dbReference type="ARBA" id="ARBA00022737"/>
    </source>
</evidence>
<evidence type="ECO:0000259" key="2">
    <source>
        <dbReference type="Pfam" id="PF24883"/>
    </source>
</evidence>
<name>A0A6P1Z9J1_9BACT</name>
<comment type="caution">
    <text evidence="3">The sequence shown here is derived from an EMBL/GenBank/DDBJ whole genome shotgun (WGS) entry which is preliminary data.</text>
</comment>
<feature type="domain" description="Nephrocystin 3-like N-terminal" evidence="2">
    <location>
        <begin position="46"/>
        <end position="202"/>
    </location>
</feature>